<organism evidence="1 2">
    <name type="scientific">Empedobacter brevis NBRC 14943 = ATCC 43319</name>
    <dbReference type="NCBI Taxonomy" id="1218108"/>
    <lineage>
        <taxon>Bacteria</taxon>
        <taxon>Pseudomonadati</taxon>
        <taxon>Bacteroidota</taxon>
        <taxon>Flavobacteriia</taxon>
        <taxon>Flavobacteriales</taxon>
        <taxon>Weeksellaceae</taxon>
        <taxon>Empedobacter</taxon>
    </lineage>
</organism>
<dbReference type="AlphaFoldDB" id="A0A511NIU9"/>
<dbReference type="OrthoDB" id="1311865at2"/>
<protein>
    <submittedName>
        <fullName evidence="1">Uncharacterized protein</fullName>
    </submittedName>
</protein>
<name>A0A511NIU9_9FLAO</name>
<keyword evidence="2" id="KW-1185">Reference proteome</keyword>
<accession>A0A511NIU9</accession>
<evidence type="ECO:0000313" key="1">
    <source>
        <dbReference type="EMBL" id="GEM52151.1"/>
    </source>
</evidence>
<gene>
    <name evidence="1" type="ORF">EB1_19410</name>
</gene>
<dbReference type="Proteomes" id="UP000321245">
    <property type="component" value="Unassembled WGS sequence"/>
</dbReference>
<sequence>MKTLFYSILTLCSLTAFGQEKTYSFDKKVSYKINLPDEYRVYLEGQKELLFVTYITKDAVLGTSEGGPYVSGSFNKESFFIHNNRFFDVYANSLENQLSIKAPYYYEGVSEDNLKPYSDNLFEKFVSVKNLNSSATINGYTCNEYELTSKTEFENKTSTLCIDEKNAINNVAIMFPQIKLKGLLVRYDAGDFNGLTIQNIANSNVKVTFDEKKEIENFTNEIAKKKLEYDNLMAAVDSTSPVAAYTPDNRYEDPIINYYTYQTSDNNNINNLFGTIASLNYSLVYTDNDYDGNPDIDRSAALSTAQGSTAQLIKQFKKNKLANKSEVKELNHLFKTYFDDAKKFKLTEVSSDYDEAAVAVDSAVSAVSMADYYDPYISAYKTTDINTIDLAIDNPNVQDFMKVAPEHCKDLKTKIPTFTDKELGNLVYNYAGQVCDLYIYQSGSVGLPETIDAMRKSVLEINNKYDKLKKEDKEKLTTFLNSLD</sequence>
<proteinExistence type="predicted"/>
<reference evidence="1 2" key="1">
    <citation type="submission" date="2019-07" db="EMBL/GenBank/DDBJ databases">
        <title>Whole genome shotgun sequence of Empedobacter brevis NBRC 14943.</title>
        <authorList>
            <person name="Hosoyama A."/>
            <person name="Uohara A."/>
            <person name="Ohji S."/>
            <person name="Ichikawa N."/>
        </authorList>
    </citation>
    <scope>NUCLEOTIDE SEQUENCE [LARGE SCALE GENOMIC DNA]</scope>
    <source>
        <strain evidence="1 2">NBRC 14943</strain>
    </source>
</reference>
<dbReference type="EMBL" id="BJXC01000012">
    <property type="protein sequence ID" value="GEM52151.1"/>
    <property type="molecule type" value="Genomic_DNA"/>
</dbReference>
<dbReference type="GeneID" id="84649655"/>
<dbReference type="STRING" id="1218108.GCA_000382425_01453"/>
<dbReference type="RefSeq" id="WP_146810491.1">
    <property type="nucleotide sequence ID" value="NZ_BJXC01000012.1"/>
</dbReference>
<comment type="caution">
    <text evidence="1">The sequence shown here is derived from an EMBL/GenBank/DDBJ whole genome shotgun (WGS) entry which is preliminary data.</text>
</comment>
<evidence type="ECO:0000313" key="2">
    <source>
        <dbReference type="Proteomes" id="UP000321245"/>
    </source>
</evidence>